<dbReference type="SUPFAM" id="SSF54427">
    <property type="entry name" value="NTF2-like"/>
    <property type="match status" value="1"/>
</dbReference>
<dbReference type="InterPro" id="IPR032710">
    <property type="entry name" value="NTF2-like_dom_sf"/>
</dbReference>
<evidence type="ECO:0000256" key="1">
    <source>
        <dbReference type="ARBA" id="ARBA00009570"/>
    </source>
</evidence>
<evidence type="ECO:0000256" key="3">
    <source>
        <dbReference type="ARBA" id="ARBA00022964"/>
    </source>
</evidence>
<dbReference type="GO" id="GO:0051213">
    <property type="term" value="F:dioxygenase activity"/>
    <property type="evidence" value="ECO:0007669"/>
    <property type="project" value="UniProtKB-KW"/>
</dbReference>
<organism evidence="5 6">
    <name type="scientific">Elongatibacter sediminis</name>
    <dbReference type="NCBI Taxonomy" id="3119006"/>
    <lineage>
        <taxon>Bacteria</taxon>
        <taxon>Pseudomonadati</taxon>
        <taxon>Pseudomonadota</taxon>
        <taxon>Gammaproteobacteria</taxon>
        <taxon>Chromatiales</taxon>
        <taxon>Wenzhouxiangellaceae</taxon>
        <taxon>Elongatibacter</taxon>
    </lineage>
</organism>
<dbReference type="AlphaFoldDB" id="A0AAW9REG2"/>
<name>A0AAW9REG2_9GAMM</name>
<dbReference type="RefSeq" id="WP_354693504.1">
    <property type="nucleotide sequence ID" value="NZ_JAZHOG010000001.1"/>
</dbReference>
<evidence type="ECO:0000256" key="4">
    <source>
        <dbReference type="ARBA" id="ARBA00023002"/>
    </source>
</evidence>
<protein>
    <submittedName>
        <fullName evidence="5">Aromatic-ring-hydroxylating dioxygenase subunit beta</fullName>
        <ecNumber evidence="5">1.14.-.-</ecNumber>
    </submittedName>
</protein>
<keyword evidence="6" id="KW-1185">Reference proteome</keyword>
<keyword evidence="3 5" id="KW-0223">Dioxygenase</keyword>
<keyword evidence="2" id="KW-0058">Aromatic hydrocarbons catabolism</keyword>
<dbReference type="Gene3D" id="3.10.450.50">
    <property type="match status" value="1"/>
</dbReference>
<evidence type="ECO:0000313" key="6">
    <source>
        <dbReference type="Proteomes" id="UP001359886"/>
    </source>
</evidence>
<dbReference type="InterPro" id="IPR000391">
    <property type="entry name" value="Rng_hydr_dOase-bsu"/>
</dbReference>
<dbReference type="PANTHER" id="PTHR41534">
    <property type="entry name" value="BLR3401 PROTEIN"/>
    <property type="match status" value="1"/>
</dbReference>
<dbReference type="PANTHER" id="PTHR41534:SF1">
    <property type="entry name" value="BLR3401 PROTEIN"/>
    <property type="match status" value="1"/>
</dbReference>
<dbReference type="GO" id="GO:0019380">
    <property type="term" value="P:3-phenylpropionate catabolic process"/>
    <property type="evidence" value="ECO:0007669"/>
    <property type="project" value="TreeGrafter"/>
</dbReference>
<dbReference type="EC" id="1.14.-.-" evidence="5"/>
<dbReference type="EMBL" id="JAZHOG010000001">
    <property type="protein sequence ID" value="MEJ8566181.1"/>
    <property type="molecule type" value="Genomic_DNA"/>
</dbReference>
<evidence type="ECO:0000313" key="5">
    <source>
        <dbReference type="EMBL" id="MEJ8566181.1"/>
    </source>
</evidence>
<comment type="caution">
    <text evidence="5">The sequence shown here is derived from an EMBL/GenBank/DDBJ whole genome shotgun (WGS) entry which is preliminary data.</text>
</comment>
<evidence type="ECO:0000256" key="2">
    <source>
        <dbReference type="ARBA" id="ARBA00022797"/>
    </source>
</evidence>
<dbReference type="Pfam" id="PF00866">
    <property type="entry name" value="Ring_hydroxyl_B"/>
    <property type="match status" value="1"/>
</dbReference>
<proteinExistence type="inferred from homology"/>
<comment type="similarity">
    <text evidence="1">Belongs to the bacterial ring-hydroxylating dioxygenase beta subunit family.</text>
</comment>
<sequence length="165" mass="19617">MSAHRNDAEFRRQVEDFLYLEASYLDRPDLDRWIELYTDDGTYWMPAVEDQEDPHNHLSLIYDDRVMMEIRRRNFVHPRAASKDYAVRCSHLIGNVRITEFDEATGNCTVTSNFHCAYWYWEEQTLFAGTYRHELVMTDEGLRIRHKRVDLINADAVHGAIIIYL</sequence>
<gene>
    <name evidence="5" type="ORF">V3330_00980</name>
</gene>
<dbReference type="CDD" id="cd00667">
    <property type="entry name" value="ring_hydroxylating_dioxygenases_beta"/>
    <property type="match status" value="1"/>
</dbReference>
<dbReference type="Proteomes" id="UP001359886">
    <property type="component" value="Unassembled WGS sequence"/>
</dbReference>
<keyword evidence="4 5" id="KW-0560">Oxidoreductase</keyword>
<accession>A0AAW9REG2</accession>
<reference evidence="5 6" key="1">
    <citation type="submission" date="2024-02" db="EMBL/GenBank/DDBJ databases">
        <title>A novel Wenzhouxiangellaceae bacterium, isolated from coastal sediments.</title>
        <authorList>
            <person name="Du Z.-J."/>
            <person name="Ye Y.-Q."/>
            <person name="Zhang X.-Y."/>
        </authorList>
    </citation>
    <scope>NUCLEOTIDE SEQUENCE [LARGE SCALE GENOMIC DNA]</scope>
    <source>
        <strain evidence="5 6">CH-27</strain>
    </source>
</reference>